<organism evidence="2 3">
    <name type="scientific">Dokdonia donghaensis DSW-1</name>
    <dbReference type="NCBI Taxonomy" id="1300343"/>
    <lineage>
        <taxon>Bacteria</taxon>
        <taxon>Pseudomonadati</taxon>
        <taxon>Bacteroidota</taxon>
        <taxon>Flavobacteriia</taxon>
        <taxon>Flavobacteriales</taxon>
        <taxon>Flavobacteriaceae</taxon>
        <taxon>Dokdonia</taxon>
    </lineage>
</organism>
<evidence type="ECO:0000256" key="1">
    <source>
        <dbReference type="SAM" id="Phobius"/>
    </source>
</evidence>
<protein>
    <submittedName>
        <fullName evidence="2">Uncharacterized protein</fullName>
    </submittedName>
</protein>
<dbReference type="PATRIC" id="fig|1300343.5.peg.2803"/>
<keyword evidence="3" id="KW-1185">Reference proteome</keyword>
<reference evidence="2 3" key="1">
    <citation type="submission" date="2014-10" db="EMBL/GenBank/DDBJ databases">
        <title>Draft genome sequence of the proteorhodopsin-containing marine bacterium Dokdonia donghaensis.</title>
        <authorList>
            <person name="Gomez-Consarnau L."/>
            <person name="Gonzalez J.M."/>
            <person name="Riedel T."/>
            <person name="Jaenicke S."/>
            <person name="Wagner-Doebler I."/>
            <person name="Fuhrman J.A."/>
        </authorList>
    </citation>
    <scope>NUCLEOTIDE SEQUENCE [LARGE SCALE GENOMIC DNA]</scope>
    <source>
        <strain evidence="2 3">DSW-1</strain>
    </source>
</reference>
<dbReference type="EMBL" id="JSAQ01000001">
    <property type="protein sequence ID" value="KGO06246.1"/>
    <property type="molecule type" value="Genomic_DNA"/>
</dbReference>
<dbReference type="RefSeq" id="WP_035325250.1">
    <property type="nucleotide sequence ID" value="NZ_CP015125.1"/>
</dbReference>
<sequence>MGFGGAALAANQVIKNNRNLLKQKRKRGDLSFVSTVNEKWEDPKKASFDQLMEIRKRIRRDNKRYRRKVLIVTIIAFILLVLAIAVIPWDLIFTNGFNPHKY</sequence>
<keyword evidence="1" id="KW-0812">Transmembrane</keyword>
<accession>A0A0A2GVA2</accession>
<dbReference type="KEGG" id="ddo:I597_2762"/>
<evidence type="ECO:0000313" key="3">
    <source>
        <dbReference type="Proteomes" id="UP000030140"/>
    </source>
</evidence>
<keyword evidence="1" id="KW-1133">Transmembrane helix</keyword>
<dbReference type="AlphaFoldDB" id="A0A0A2GVA2"/>
<evidence type="ECO:0000313" key="2">
    <source>
        <dbReference type="EMBL" id="KGO06246.1"/>
    </source>
</evidence>
<comment type="caution">
    <text evidence="2">The sequence shown here is derived from an EMBL/GenBank/DDBJ whole genome shotgun (WGS) entry which is preliminary data.</text>
</comment>
<proteinExistence type="predicted"/>
<dbReference type="Proteomes" id="UP000030140">
    <property type="component" value="Unassembled WGS sequence"/>
</dbReference>
<feature type="transmembrane region" description="Helical" evidence="1">
    <location>
        <begin position="69"/>
        <end position="89"/>
    </location>
</feature>
<gene>
    <name evidence="2" type="ORF">NV36_04950</name>
</gene>
<keyword evidence="1" id="KW-0472">Membrane</keyword>
<name>A0A0A2GVA2_9FLAO</name>